<evidence type="ECO:0000256" key="2">
    <source>
        <dbReference type="ARBA" id="ARBA00023015"/>
    </source>
</evidence>
<dbReference type="InterPro" id="IPR010982">
    <property type="entry name" value="Lambda_DNA-bd_dom_sf"/>
</dbReference>
<dbReference type="SMART" id="SM00354">
    <property type="entry name" value="HTH_LACI"/>
    <property type="match status" value="1"/>
</dbReference>
<dbReference type="GO" id="GO:0003677">
    <property type="term" value="F:DNA binding"/>
    <property type="evidence" value="ECO:0007669"/>
    <property type="project" value="UniProtKB-KW"/>
</dbReference>
<dbReference type="CDD" id="cd01392">
    <property type="entry name" value="HTH_LacI"/>
    <property type="match status" value="1"/>
</dbReference>
<comment type="caution">
    <text evidence="6">The sequence shown here is derived from an EMBL/GenBank/DDBJ whole genome shotgun (WGS) entry which is preliminary data.</text>
</comment>
<dbReference type="EMBL" id="JBHSGS010000036">
    <property type="protein sequence ID" value="MFC4719363.1"/>
    <property type="molecule type" value="Genomic_DNA"/>
</dbReference>
<gene>
    <name evidence="6" type="ORF">ACFO5I_06425</name>
</gene>
<dbReference type="InterPro" id="IPR028082">
    <property type="entry name" value="Peripla_BP_I"/>
</dbReference>
<feature type="domain" description="HTH lacI-type" evidence="5">
    <location>
        <begin position="2"/>
        <end position="56"/>
    </location>
</feature>
<dbReference type="RefSeq" id="WP_204654435.1">
    <property type="nucleotide sequence ID" value="NZ_JAFBFD010000027.1"/>
</dbReference>
<sequence>MVTIKDIAKQLGISHTTVSRALNNSPLVKPETRAHIQSVAKELNYVPNFNAKSLVNQKNYMIGLFFSSISQGTSSSFLVDTITGIRSVLDATYSLSVEGIDEIKQLAEINFQRYDGILVMSQSETDQAFIEHLKQQNLPFVVVNRLVDDPEIINVVADDAQGVTTGIEYAITLGHQKIGYIGGFESFHSSNERRKALVASLEKHELPIIPEFFRSGNYSLESGFQQMIQLLKNPEFPTLIFCANDDMAIGAMRAIDAAGLKVPADISIIGFDDTPITSYLNPPLTTIHKPLKKISRLGTKLLLEQIEHKEVTPRRYEIPTTLVVRQSVENLQKIT</sequence>
<dbReference type="InterPro" id="IPR046335">
    <property type="entry name" value="LacI/GalR-like_sensor"/>
</dbReference>
<evidence type="ECO:0000313" key="7">
    <source>
        <dbReference type="Proteomes" id="UP001595969"/>
    </source>
</evidence>
<dbReference type="CDD" id="cd06267">
    <property type="entry name" value="PBP1_LacI_sugar_binding-like"/>
    <property type="match status" value="1"/>
</dbReference>
<dbReference type="Pfam" id="PF00356">
    <property type="entry name" value="LacI"/>
    <property type="match status" value="1"/>
</dbReference>
<dbReference type="PROSITE" id="PS50932">
    <property type="entry name" value="HTH_LACI_2"/>
    <property type="match status" value="1"/>
</dbReference>
<dbReference type="Proteomes" id="UP001595969">
    <property type="component" value="Unassembled WGS sequence"/>
</dbReference>
<dbReference type="InterPro" id="IPR000843">
    <property type="entry name" value="HTH_LacI"/>
</dbReference>
<evidence type="ECO:0000256" key="3">
    <source>
        <dbReference type="ARBA" id="ARBA00023125"/>
    </source>
</evidence>
<protein>
    <submittedName>
        <fullName evidence="6">LacI family DNA-binding transcriptional regulator</fullName>
    </submittedName>
</protein>
<dbReference type="PANTHER" id="PTHR30146">
    <property type="entry name" value="LACI-RELATED TRANSCRIPTIONAL REPRESSOR"/>
    <property type="match status" value="1"/>
</dbReference>
<reference evidence="7" key="1">
    <citation type="journal article" date="2019" name="Int. J. Syst. Evol. Microbiol.">
        <title>The Global Catalogue of Microorganisms (GCM) 10K type strain sequencing project: providing services to taxonomists for standard genome sequencing and annotation.</title>
        <authorList>
            <consortium name="The Broad Institute Genomics Platform"/>
            <consortium name="The Broad Institute Genome Sequencing Center for Infectious Disease"/>
            <person name="Wu L."/>
            <person name="Ma J."/>
        </authorList>
    </citation>
    <scope>NUCLEOTIDE SEQUENCE [LARGE SCALE GENOMIC DNA]</scope>
    <source>
        <strain evidence="7">CGMCC 1.19032</strain>
    </source>
</reference>
<keyword evidence="7" id="KW-1185">Reference proteome</keyword>
<accession>A0ABV9MXJ0</accession>
<evidence type="ECO:0000256" key="4">
    <source>
        <dbReference type="ARBA" id="ARBA00023163"/>
    </source>
</evidence>
<dbReference type="SUPFAM" id="SSF53822">
    <property type="entry name" value="Periplasmic binding protein-like I"/>
    <property type="match status" value="1"/>
</dbReference>
<dbReference type="Gene3D" id="1.10.260.40">
    <property type="entry name" value="lambda repressor-like DNA-binding domains"/>
    <property type="match status" value="1"/>
</dbReference>
<evidence type="ECO:0000256" key="1">
    <source>
        <dbReference type="ARBA" id="ARBA00022491"/>
    </source>
</evidence>
<name>A0ABV9MXJ0_9ENTE</name>
<dbReference type="Pfam" id="PF13377">
    <property type="entry name" value="Peripla_BP_3"/>
    <property type="match status" value="1"/>
</dbReference>
<evidence type="ECO:0000259" key="5">
    <source>
        <dbReference type="PROSITE" id="PS50932"/>
    </source>
</evidence>
<keyword evidence="2" id="KW-0805">Transcription regulation</keyword>
<keyword evidence="3 6" id="KW-0238">DNA-binding</keyword>
<dbReference type="PANTHER" id="PTHR30146:SF148">
    <property type="entry name" value="HTH-TYPE TRANSCRIPTIONAL REPRESSOR PURR-RELATED"/>
    <property type="match status" value="1"/>
</dbReference>
<keyword evidence="4" id="KW-0804">Transcription</keyword>
<keyword evidence="1" id="KW-0678">Repressor</keyword>
<proteinExistence type="predicted"/>
<evidence type="ECO:0000313" key="6">
    <source>
        <dbReference type="EMBL" id="MFC4719363.1"/>
    </source>
</evidence>
<organism evidence="6 7">
    <name type="scientific">Enterococcus lemanii</name>
    <dbReference type="NCBI Taxonomy" id="1159752"/>
    <lineage>
        <taxon>Bacteria</taxon>
        <taxon>Bacillati</taxon>
        <taxon>Bacillota</taxon>
        <taxon>Bacilli</taxon>
        <taxon>Lactobacillales</taxon>
        <taxon>Enterococcaceae</taxon>
        <taxon>Enterococcus</taxon>
    </lineage>
</organism>
<dbReference type="SUPFAM" id="SSF47413">
    <property type="entry name" value="lambda repressor-like DNA-binding domains"/>
    <property type="match status" value="1"/>
</dbReference>
<dbReference type="Gene3D" id="3.40.50.2300">
    <property type="match status" value="2"/>
</dbReference>